<feature type="transmembrane region" description="Helical" evidence="1">
    <location>
        <begin position="162"/>
        <end position="184"/>
    </location>
</feature>
<feature type="transmembrane region" description="Helical" evidence="1">
    <location>
        <begin position="133"/>
        <end position="155"/>
    </location>
</feature>
<dbReference type="EMBL" id="MFMS01000005">
    <property type="protein sequence ID" value="OGG85741.1"/>
    <property type="molecule type" value="Genomic_DNA"/>
</dbReference>
<dbReference type="Proteomes" id="UP000177395">
    <property type="component" value="Unassembled WGS sequence"/>
</dbReference>
<keyword evidence="1" id="KW-0812">Transmembrane</keyword>
<feature type="transmembrane region" description="Helical" evidence="1">
    <location>
        <begin position="41"/>
        <end position="65"/>
    </location>
</feature>
<evidence type="ECO:0008006" key="4">
    <source>
        <dbReference type="Google" id="ProtNLM"/>
    </source>
</evidence>
<protein>
    <recommendedName>
        <fullName evidence="4">DedA family protein</fullName>
    </recommendedName>
</protein>
<feature type="transmembrane region" description="Helical" evidence="1">
    <location>
        <begin position="7"/>
        <end position="29"/>
    </location>
</feature>
<evidence type="ECO:0000256" key="1">
    <source>
        <dbReference type="SAM" id="Phobius"/>
    </source>
</evidence>
<evidence type="ECO:0000313" key="2">
    <source>
        <dbReference type="EMBL" id="OGG85741.1"/>
    </source>
</evidence>
<accession>A0A1F6FIS8</accession>
<comment type="caution">
    <text evidence="2">The sequence shown here is derived from an EMBL/GenBank/DDBJ whole genome shotgun (WGS) entry which is preliminary data.</text>
</comment>
<reference evidence="2 3" key="1">
    <citation type="journal article" date="2016" name="Nat. Commun.">
        <title>Thousands of microbial genomes shed light on interconnected biogeochemical processes in an aquifer system.</title>
        <authorList>
            <person name="Anantharaman K."/>
            <person name="Brown C.T."/>
            <person name="Hug L.A."/>
            <person name="Sharon I."/>
            <person name="Castelle C.J."/>
            <person name="Probst A.J."/>
            <person name="Thomas B.C."/>
            <person name="Singh A."/>
            <person name="Wilkins M.J."/>
            <person name="Karaoz U."/>
            <person name="Brodie E.L."/>
            <person name="Williams K.H."/>
            <person name="Hubbard S.S."/>
            <person name="Banfield J.F."/>
        </authorList>
    </citation>
    <scope>NUCLEOTIDE SEQUENCE [LARGE SCALE GENOMIC DNA]</scope>
</reference>
<sequence>MSWYKRHYRLLALIAIFAVTNVFLLLIGPEQLVSSIGVENTYLVVFVIAAVGGMSSFTGAAYVNAIIAFTAGGANPWLIGLCGGLGAFISDSVFYIIAEYSRQIVPVEWRPLFRKITKKMQVLPTRSVLAFTYIYHMLPLPSDIMMLALVLGGYGYRTVAPVIFLAALTCSTLIAHFGSLWFWFW</sequence>
<feature type="transmembrane region" description="Helical" evidence="1">
    <location>
        <begin position="77"/>
        <end position="98"/>
    </location>
</feature>
<dbReference type="AlphaFoldDB" id="A0A1F6FIS8"/>
<organism evidence="2 3">
    <name type="scientific">Candidatus Kaiserbacteria bacterium RIFOXYB1_FULL_46_14</name>
    <dbReference type="NCBI Taxonomy" id="1798531"/>
    <lineage>
        <taxon>Bacteria</taxon>
        <taxon>Candidatus Kaiseribacteriota</taxon>
    </lineage>
</organism>
<keyword evidence="1" id="KW-0472">Membrane</keyword>
<keyword evidence="1" id="KW-1133">Transmembrane helix</keyword>
<proteinExistence type="predicted"/>
<dbReference type="STRING" id="1798531.A2392_03045"/>
<evidence type="ECO:0000313" key="3">
    <source>
        <dbReference type="Proteomes" id="UP000177395"/>
    </source>
</evidence>
<name>A0A1F6FIS8_9BACT</name>
<gene>
    <name evidence="2" type="ORF">A2392_03045</name>
</gene>